<dbReference type="Proteomes" id="UP000324222">
    <property type="component" value="Unassembled WGS sequence"/>
</dbReference>
<sequence>MTSQETRRDVTTAAEVSNNNSKASDNDVGADFLTLNSLISGVKVVVVEGQDQKMMRRMDEEHGPSKCRSQV</sequence>
<evidence type="ECO:0000313" key="3">
    <source>
        <dbReference type="Proteomes" id="UP000324222"/>
    </source>
</evidence>
<proteinExistence type="predicted"/>
<gene>
    <name evidence="2" type="ORF">E2C01_046567</name>
</gene>
<organism evidence="2 3">
    <name type="scientific">Portunus trituberculatus</name>
    <name type="common">Swimming crab</name>
    <name type="synonym">Neptunus trituberculatus</name>
    <dbReference type="NCBI Taxonomy" id="210409"/>
    <lineage>
        <taxon>Eukaryota</taxon>
        <taxon>Metazoa</taxon>
        <taxon>Ecdysozoa</taxon>
        <taxon>Arthropoda</taxon>
        <taxon>Crustacea</taxon>
        <taxon>Multicrustacea</taxon>
        <taxon>Malacostraca</taxon>
        <taxon>Eumalacostraca</taxon>
        <taxon>Eucarida</taxon>
        <taxon>Decapoda</taxon>
        <taxon>Pleocyemata</taxon>
        <taxon>Brachyura</taxon>
        <taxon>Eubrachyura</taxon>
        <taxon>Portunoidea</taxon>
        <taxon>Portunidae</taxon>
        <taxon>Portuninae</taxon>
        <taxon>Portunus</taxon>
    </lineage>
</organism>
<feature type="compositionally biased region" description="Polar residues" evidence="1">
    <location>
        <begin position="14"/>
        <end position="23"/>
    </location>
</feature>
<feature type="region of interest" description="Disordered" evidence="1">
    <location>
        <begin position="1"/>
        <end position="27"/>
    </location>
</feature>
<protein>
    <submittedName>
        <fullName evidence="2">Uncharacterized protein</fullName>
    </submittedName>
</protein>
<dbReference type="EMBL" id="VSRR010011079">
    <property type="protein sequence ID" value="MPC52691.1"/>
    <property type="molecule type" value="Genomic_DNA"/>
</dbReference>
<comment type="caution">
    <text evidence="2">The sequence shown here is derived from an EMBL/GenBank/DDBJ whole genome shotgun (WGS) entry which is preliminary data.</text>
</comment>
<keyword evidence="3" id="KW-1185">Reference proteome</keyword>
<reference evidence="2 3" key="1">
    <citation type="submission" date="2019-05" db="EMBL/GenBank/DDBJ databases">
        <title>Another draft genome of Portunus trituberculatus and its Hox gene families provides insights of decapod evolution.</title>
        <authorList>
            <person name="Jeong J.-H."/>
            <person name="Song I."/>
            <person name="Kim S."/>
            <person name="Choi T."/>
            <person name="Kim D."/>
            <person name="Ryu S."/>
            <person name="Kim W."/>
        </authorList>
    </citation>
    <scope>NUCLEOTIDE SEQUENCE [LARGE SCALE GENOMIC DNA]</scope>
    <source>
        <tissue evidence="2">Muscle</tissue>
    </source>
</reference>
<accession>A0A5B7FYX7</accession>
<dbReference type="AlphaFoldDB" id="A0A5B7FYX7"/>
<name>A0A5B7FYX7_PORTR</name>
<evidence type="ECO:0000256" key="1">
    <source>
        <dbReference type="SAM" id="MobiDB-lite"/>
    </source>
</evidence>
<feature type="compositionally biased region" description="Basic and acidic residues" evidence="1">
    <location>
        <begin position="1"/>
        <end position="10"/>
    </location>
</feature>
<evidence type="ECO:0000313" key="2">
    <source>
        <dbReference type="EMBL" id="MPC52691.1"/>
    </source>
</evidence>